<sequence>MKYILIIAFAFAGYEYVKTAELRANSTPKTISSTDYNFQVTLPGTPKNNVKMVNIAEYGKIKSTSYTVNHSDLTCTASITHYVEQVRIPGDFYDQVDVAKRDLIDGFGGTINHEGIVYNGRQKGYEFNLRSRNNLLVRSQIYKQQNNLLNLMCQYPNEDDSKLIVDNVMQSLAFS</sequence>
<keyword evidence="2" id="KW-1185">Reference proteome</keyword>
<evidence type="ECO:0000313" key="2">
    <source>
        <dbReference type="Proteomes" id="UP000811844"/>
    </source>
</evidence>
<accession>A0ABS5HYV9</accession>
<dbReference type="Proteomes" id="UP000811844">
    <property type="component" value="Unassembled WGS sequence"/>
</dbReference>
<comment type="caution">
    <text evidence="1">The sequence shown here is derived from an EMBL/GenBank/DDBJ whole genome shotgun (WGS) entry which is preliminary data.</text>
</comment>
<organism evidence="1 2">
    <name type="scientific">Shewanella intestini</name>
    <dbReference type="NCBI Taxonomy" id="2017544"/>
    <lineage>
        <taxon>Bacteria</taxon>
        <taxon>Pseudomonadati</taxon>
        <taxon>Pseudomonadota</taxon>
        <taxon>Gammaproteobacteria</taxon>
        <taxon>Alteromonadales</taxon>
        <taxon>Shewanellaceae</taxon>
        <taxon>Shewanella</taxon>
    </lineage>
</organism>
<proteinExistence type="predicted"/>
<reference evidence="1 2" key="1">
    <citation type="submission" date="2020-02" db="EMBL/GenBank/DDBJ databases">
        <title>Shewanella WXL01 sp. nov., a marine bacterium isolated from green algae in Luhuitou Fringing Reef (Northern South China Sea).</title>
        <authorList>
            <person name="Wang X."/>
        </authorList>
    </citation>
    <scope>NUCLEOTIDE SEQUENCE [LARGE SCALE GENOMIC DNA]</scope>
    <source>
        <strain evidence="1 2">MCCC 1A01895</strain>
    </source>
</reference>
<evidence type="ECO:0008006" key="3">
    <source>
        <dbReference type="Google" id="ProtNLM"/>
    </source>
</evidence>
<evidence type="ECO:0000313" key="1">
    <source>
        <dbReference type="EMBL" id="MBR9726977.1"/>
    </source>
</evidence>
<dbReference type="RefSeq" id="WP_153660418.1">
    <property type="nucleotide sequence ID" value="NZ_JAAIKR010000001.1"/>
</dbReference>
<name>A0ABS5HYV9_9GAMM</name>
<gene>
    <name evidence="1" type="ORF">G3R48_03080</name>
</gene>
<protein>
    <recommendedName>
        <fullName evidence="3">DUF1795 domain-containing protein</fullName>
    </recommendedName>
</protein>
<dbReference type="EMBL" id="JAAIKR010000001">
    <property type="protein sequence ID" value="MBR9726977.1"/>
    <property type="molecule type" value="Genomic_DNA"/>
</dbReference>